<reference evidence="2" key="2">
    <citation type="submission" date="2024-10" db="UniProtKB">
        <authorList>
            <consortium name="EnsemblProtists"/>
        </authorList>
    </citation>
    <scope>IDENTIFICATION</scope>
</reference>
<dbReference type="AlphaFoldDB" id="A0A0D3JLB2"/>
<dbReference type="PaxDb" id="2903-EOD24297"/>
<dbReference type="GeneID" id="17277878"/>
<dbReference type="KEGG" id="ehx:EMIHUDRAFT_441833"/>
<dbReference type="EnsemblProtists" id="EOD24297">
    <property type="protein sequence ID" value="EOD24297"/>
    <property type="gene ID" value="EMIHUDRAFT_443909"/>
</dbReference>
<feature type="region of interest" description="Disordered" evidence="1">
    <location>
        <begin position="244"/>
        <end position="292"/>
    </location>
</feature>
<dbReference type="Proteomes" id="UP000013827">
    <property type="component" value="Unassembled WGS sequence"/>
</dbReference>
<evidence type="ECO:0000313" key="2">
    <source>
        <dbReference type="EnsemblProtists" id="EOD24297"/>
    </source>
</evidence>
<accession>A0A0D3JLB2</accession>
<feature type="compositionally biased region" description="Low complexity" evidence="1">
    <location>
        <begin position="268"/>
        <end position="278"/>
    </location>
</feature>
<dbReference type="GeneID" id="17269841"/>
<protein>
    <submittedName>
        <fullName evidence="2">Uncharacterized protein</fullName>
    </submittedName>
</protein>
<evidence type="ECO:0000256" key="1">
    <source>
        <dbReference type="SAM" id="MobiDB-lite"/>
    </source>
</evidence>
<dbReference type="EnsemblProtists" id="EOD32606">
    <property type="protein sequence ID" value="EOD32606"/>
    <property type="gene ID" value="EMIHUDRAFT_441833"/>
</dbReference>
<proteinExistence type="predicted"/>
<dbReference type="RefSeq" id="XP_005785035.1">
    <property type="nucleotide sequence ID" value="XM_005784978.1"/>
</dbReference>
<keyword evidence="3" id="KW-1185">Reference proteome</keyword>
<dbReference type="KEGG" id="ehx:EMIHUDRAFT_443909"/>
<evidence type="ECO:0000313" key="3">
    <source>
        <dbReference type="Proteomes" id="UP000013827"/>
    </source>
</evidence>
<dbReference type="RefSeq" id="XP_005776726.1">
    <property type="nucleotide sequence ID" value="XM_005776669.1"/>
</dbReference>
<sequence>MITSGRASDRSRCTSPLIAAVTAFLLLLTVASHYGASALTERATFLPQPDGHLLFQTQDVDRIAIRWEDCGVDSMAVSRAVRDAAWATEDPLDDEVPPQRYAGRVVDVAVLHTATGAAVDPPLTLPLGYNMSVVLTIDLPAGAPNATYFEEQTIGFPFSATGSSCEPGVATLPMGAGGTWGAGFHCPLPPGRHQSVVTVVTPRELPIPWYIDISALEAGLSISTERWVDTAVVRAAAGTPARYGWTQKRRGRSHRSTSCSTDLDGKARAAPSSRGPPADRWASPRLPSGLPVRPSTAFARCFRTSAGHPHPTRRRRRRLLLLRRRRLCRRLCRLRRLRRRLLHRRRRRFRMIHMATRIRTSDSLHT</sequence>
<reference evidence="3" key="1">
    <citation type="journal article" date="2013" name="Nature">
        <title>Pan genome of the phytoplankton Emiliania underpins its global distribution.</title>
        <authorList>
            <person name="Read B.A."/>
            <person name="Kegel J."/>
            <person name="Klute M.J."/>
            <person name="Kuo A."/>
            <person name="Lefebvre S.C."/>
            <person name="Maumus F."/>
            <person name="Mayer C."/>
            <person name="Miller J."/>
            <person name="Monier A."/>
            <person name="Salamov A."/>
            <person name="Young J."/>
            <person name="Aguilar M."/>
            <person name="Claverie J.M."/>
            <person name="Frickenhaus S."/>
            <person name="Gonzalez K."/>
            <person name="Herman E.K."/>
            <person name="Lin Y.C."/>
            <person name="Napier J."/>
            <person name="Ogata H."/>
            <person name="Sarno A.F."/>
            <person name="Shmutz J."/>
            <person name="Schroeder D."/>
            <person name="de Vargas C."/>
            <person name="Verret F."/>
            <person name="von Dassow P."/>
            <person name="Valentin K."/>
            <person name="Van de Peer Y."/>
            <person name="Wheeler G."/>
            <person name="Dacks J.B."/>
            <person name="Delwiche C.F."/>
            <person name="Dyhrman S.T."/>
            <person name="Glockner G."/>
            <person name="John U."/>
            <person name="Richards T."/>
            <person name="Worden A.Z."/>
            <person name="Zhang X."/>
            <person name="Grigoriev I.V."/>
            <person name="Allen A.E."/>
            <person name="Bidle K."/>
            <person name="Borodovsky M."/>
            <person name="Bowler C."/>
            <person name="Brownlee C."/>
            <person name="Cock J.M."/>
            <person name="Elias M."/>
            <person name="Gladyshev V.N."/>
            <person name="Groth M."/>
            <person name="Guda C."/>
            <person name="Hadaegh A."/>
            <person name="Iglesias-Rodriguez M.D."/>
            <person name="Jenkins J."/>
            <person name="Jones B.M."/>
            <person name="Lawson T."/>
            <person name="Leese F."/>
            <person name="Lindquist E."/>
            <person name="Lobanov A."/>
            <person name="Lomsadze A."/>
            <person name="Malik S.B."/>
            <person name="Marsh M.E."/>
            <person name="Mackinder L."/>
            <person name="Mock T."/>
            <person name="Mueller-Roeber B."/>
            <person name="Pagarete A."/>
            <person name="Parker M."/>
            <person name="Probert I."/>
            <person name="Quesneville H."/>
            <person name="Raines C."/>
            <person name="Rensing S.A."/>
            <person name="Riano-Pachon D.M."/>
            <person name="Richier S."/>
            <person name="Rokitta S."/>
            <person name="Shiraiwa Y."/>
            <person name="Soanes D.M."/>
            <person name="van der Giezen M."/>
            <person name="Wahlund T.M."/>
            <person name="Williams B."/>
            <person name="Wilson W."/>
            <person name="Wolfe G."/>
            <person name="Wurch L.L."/>
        </authorList>
    </citation>
    <scope>NUCLEOTIDE SEQUENCE</scope>
</reference>
<name>A0A0D3JLB2_EMIH1</name>
<organism evidence="2 3">
    <name type="scientific">Emiliania huxleyi (strain CCMP1516)</name>
    <dbReference type="NCBI Taxonomy" id="280463"/>
    <lineage>
        <taxon>Eukaryota</taxon>
        <taxon>Haptista</taxon>
        <taxon>Haptophyta</taxon>
        <taxon>Prymnesiophyceae</taxon>
        <taxon>Isochrysidales</taxon>
        <taxon>Noelaerhabdaceae</taxon>
        <taxon>Emiliania</taxon>
    </lineage>
</organism>
<dbReference type="HOGENOM" id="CLU_757447_0_0_1"/>